<evidence type="ECO:0000256" key="4">
    <source>
        <dbReference type="ARBA" id="ARBA00022989"/>
    </source>
</evidence>
<proteinExistence type="predicted"/>
<gene>
    <name evidence="9" type="ORF">SAMN04488546_0510</name>
</gene>
<dbReference type="Gene3D" id="1.20.1640.10">
    <property type="entry name" value="Multidrug efflux transporter AcrB transmembrane domain"/>
    <property type="match status" value="2"/>
</dbReference>
<feature type="transmembrane region" description="Helical" evidence="7">
    <location>
        <begin position="211"/>
        <end position="233"/>
    </location>
</feature>
<reference evidence="10" key="1">
    <citation type="submission" date="2016-10" db="EMBL/GenBank/DDBJ databases">
        <authorList>
            <person name="Varghese N."/>
            <person name="Submissions S."/>
        </authorList>
    </citation>
    <scope>NUCLEOTIDE SEQUENCE [LARGE SCALE GENOMIC DNA]</scope>
    <source>
        <strain evidence="10">DSM 44209</strain>
    </source>
</reference>
<feature type="transmembrane region" description="Helical" evidence="7">
    <location>
        <begin position="596"/>
        <end position="614"/>
    </location>
</feature>
<evidence type="ECO:0000256" key="3">
    <source>
        <dbReference type="ARBA" id="ARBA00022692"/>
    </source>
</evidence>
<evidence type="ECO:0000259" key="8">
    <source>
        <dbReference type="PROSITE" id="PS50156"/>
    </source>
</evidence>
<feature type="compositionally biased region" description="Basic residues" evidence="6">
    <location>
        <begin position="750"/>
        <end position="760"/>
    </location>
</feature>
<organism evidence="9 10">
    <name type="scientific">Geodermatophilus poikilotrophus</name>
    <dbReference type="NCBI Taxonomy" id="1333667"/>
    <lineage>
        <taxon>Bacteria</taxon>
        <taxon>Bacillati</taxon>
        <taxon>Actinomycetota</taxon>
        <taxon>Actinomycetes</taxon>
        <taxon>Geodermatophilales</taxon>
        <taxon>Geodermatophilaceae</taxon>
        <taxon>Geodermatophilus</taxon>
    </lineage>
</organism>
<evidence type="ECO:0000313" key="10">
    <source>
        <dbReference type="Proteomes" id="UP000198507"/>
    </source>
</evidence>
<dbReference type="PROSITE" id="PS50156">
    <property type="entry name" value="SSD"/>
    <property type="match status" value="1"/>
</dbReference>
<feature type="transmembrane region" description="Helical" evidence="7">
    <location>
        <begin position="708"/>
        <end position="727"/>
    </location>
</feature>
<feature type="transmembrane region" description="Helical" evidence="7">
    <location>
        <begin position="314"/>
        <end position="337"/>
    </location>
</feature>
<feature type="transmembrane region" description="Helical" evidence="7">
    <location>
        <begin position="676"/>
        <end position="702"/>
    </location>
</feature>
<feature type="transmembrane region" description="Helical" evidence="7">
    <location>
        <begin position="567"/>
        <end position="584"/>
    </location>
</feature>
<dbReference type="AlphaFoldDB" id="A0A1H9ZBR4"/>
<name>A0A1H9ZBR4_9ACTN</name>
<sequence>MIERFAAFTRRARWPIAVVWVLLVAAAAVLASGLPDRLSGGGWDVEGSQSAAVEEALRQGFAGRGESTLTVVVRDREHITGEEAFEGRVREVVAAVAGDPALDVRSTYGWSTLGSPEAREPFTGEDGRTVVDVVGLGVEDGYARQELPAAQERLHDRFGDDGLDVSLVGPASFWGEVNELSEEGLLRAELITLPLIVLVVVLLFGGIVAALVALVVGVTSIVLTLAVLTLLAGQYELSLFVQNTATMLGLGVGVDYSLFVIARFKEELAAGRDVEGAIATTLRTSGETVLSSGLTVIAAMSTLFLVPLGVIGSIALGAVVVVAFSVLTSVLLLPVLLHLLGPRIDRWVVVVRKGSHRRPAAARWAGFAGRVMRRPVLFLAVSVAGLLLLAAPSLGLRTFTPDARIIPADEPVRAGYTLMEEQFGVGSTAPLQVLVSSPEPLGSDDGPAVTDLQERLQELPGVVRVDSAIEPLARVASHDPLGALAGPTREALPPDVRQTVDHSVSEDGRRLLLSVIPDGPAAAGGTQQLLDDVRAEAARTGGAGLTVDVGGETAQGVDSNDAITRTMPAVVAAMLGIIYLFLLLTFRSVFLPLKAILINLLSVAATYGVLVLVFQHGIGADLLGFERTGNVQNFVPVLLLTLLFSLSTDYEVFLLSRVREDHRRTGDGVGSVARGLAHTAPLISGAALLMVVVFGAFSFAGILPMKQLGLGMAVAIALDATIIRLVVVPASMRLMGDWNWWMPGRRAPARRAAGRGRPRPAHPTGLAHSVAAGVPAP</sequence>
<feature type="transmembrane region" description="Helical" evidence="7">
    <location>
        <begin position="634"/>
        <end position="655"/>
    </location>
</feature>
<evidence type="ECO:0000313" key="9">
    <source>
        <dbReference type="EMBL" id="SES78909.1"/>
    </source>
</evidence>
<keyword evidence="5 7" id="KW-0472">Membrane</keyword>
<dbReference type="SUPFAM" id="SSF82866">
    <property type="entry name" value="Multidrug efflux transporter AcrB transmembrane domain"/>
    <property type="match status" value="2"/>
</dbReference>
<dbReference type="PANTHER" id="PTHR33406">
    <property type="entry name" value="MEMBRANE PROTEIN MJ1562-RELATED"/>
    <property type="match status" value="1"/>
</dbReference>
<comment type="subcellular location">
    <subcellularLocation>
        <location evidence="1">Cell membrane</location>
        <topology evidence="1">Multi-pass membrane protein</topology>
    </subcellularLocation>
</comment>
<dbReference type="InterPro" id="IPR050545">
    <property type="entry name" value="Mycobact_MmpL"/>
</dbReference>
<evidence type="ECO:0000256" key="5">
    <source>
        <dbReference type="ARBA" id="ARBA00023136"/>
    </source>
</evidence>
<keyword evidence="10" id="KW-1185">Reference proteome</keyword>
<dbReference type="PANTHER" id="PTHR33406:SF13">
    <property type="entry name" value="MEMBRANE PROTEIN YDFJ"/>
    <property type="match status" value="1"/>
</dbReference>
<keyword evidence="4 7" id="KW-1133">Transmembrane helix</keyword>
<evidence type="ECO:0000256" key="7">
    <source>
        <dbReference type="SAM" id="Phobius"/>
    </source>
</evidence>
<protein>
    <submittedName>
        <fullName evidence="9">Putative drug exporter of the RND superfamily</fullName>
    </submittedName>
</protein>
<feature type="domain" description="SSD" evidence="8">
    <location>
        <begin position="210"/>
        <end position="339"/>
    </location>
</feature>
<feature type="transmembrane region" description="Helical" evidence="7">
    <location>
        <begin position="376"/>
        <end position="396"/>
    </location>
</feature>
<keyword evidence="3 7" id="KW-0812">Transmembrane</keyword>
<evidence type="ECO:0000256" key="1">
    <source>
        <dbReference type="ARBA" id="ARBA00004651"/>
    </source>
</evidence>
<dbReference type="EMBL" id="FOIE01000001">
    <property type="protein sequence ID" value="SES78909.1"/>
    <property type="molecule type" value="Genomic_DNA"/>
</dbReference>
<feature type="region of interest" description="Disordered" evidence="6">
    <location>
        <begin position="750"/>
        <end position="777"/>
    </location>
</feature>
<dbReference type="InterPro" id="IPR000731">
    <property type="entry name" value="SSD"/>
</dbReference>
<accession>A0A1H9ZBR4</accession>
<dbReference type="Proteomes" id="UP000198507">
    <property type="component" value="Unassembled WGS sequence"/>
</dbReference>
<feature type="transmembrane region" description="Helical" evidence="7">
    <location>
        <begin position="184"/>
        <end position="204"/>
    </location>
</feature>
<dbReference type="Pfam" id="PF03176">
    <property type="entry name" value="MMPL"/>
    <property type="match status" value="2"/>
</dbReference>
<dbReference type="InterPro" id="IPR004869">
    <property type="entry name" value="MMPL_dom"/>
</dbReference>
<feature type="transmembrane region" description="Helical" evidence="7">
    <location>
        <begin position="289"/>
        <end position="308"/>
    </location>
</feature>
<dbReference type="RefSeq" id="WP_175486302.1">
    <property type="nucleotide sequence ID" value="NZ_FOIE01000001.1"/>
</dbReference>
<keyword evidence="2" id="KW-1003">Cell membrane</keyword>
<feature type="transmembrane region" description="Helical" evidence="7">
    <location>
        <begin position="239"/>
        <end position="262"/>
    </location>
</feature>
<evidence type="ECO:0000256" key="6">
    <source>
        <dbReference type="SAM" id="MobiDB-lite"/>
    </source>
</evidence>
<evidence type="ECO:0000256" key="2">
    <source>
        <dbReference type="ARBA" id="ARBA00022475"/>
    </source>
</evidence>
<dbReference type="GO" id="GO:0005886">
    <property type="term" value="C:plasma membrane"/>
    <property type="evidence" value="ECO:0007669"/>
    <property type="project" value="UniProtKB-SubCell"/>
</dbReference>